<feature type="region of interest" description="Disordered" evidence="1">
    <location>
        <begin position="1"/>
        <end position="59"/>
    </location>
</feature>
<accession>A0A264W2B2</accession>
<dbReference type="Proteomes" id="UP000217065">
    <property type="component" value="Unassembled WGS sequence"/>
</dbReference>
<dbReference type="EMBL" id="NOKQ01000220">
    <property type="protein sequence ID" value="OZS77722.1"/>
    <property type="molecule type" value="Genomic_DNA"/>
</dbReference>
<keyword evidence="3" id="KW-1185">Reference proteome</keyword>
<sequence length="59" mass="6425">MPAPSLFLVPDVTPPETNGDRMNGNDGYNNGNDGNGNDTDMMPDNRNDVSPTDRDNQDE</sequence>
<evidence type="ECO:0000313" key="2">
    <source>
        <dbReference type="EMBL" id="OZS77722.1"/>
    </source>
</evidence>
<name>A0A264W2B2_9BACL</name>
<feature type="compositionally biased region" description="Basic and acidic residues" evidence="1">
    <location>
        <begin position="43"/>
        <end position="59"/>
    </location>
</feature>
<gene>
    <name evidence="2" type="ORF">CF394_10960</name>
</gene>
<evidence type="ECO:0000256" key="1">
    <source>
        <dbReference type="SAM" id="MobiDB-lite"/>
    </source>
</evidence>
<evidence type="ECO:0000313" key="3">
    <source>
        <dbReference type="Proteomes" id="UP000217065"/>
    </source>
</evidence>
<organism evidence="2 3">
    <name type="scientific">Tetzosporium hominis</name>
    <dbReference type="NCBI Taxonomy" id="2020506"/>
    <lineage>
        <taxon>Bacteria</taxon>
        <taxon>Bacillati</taxon>
        <taxon>Bacillota</taxon>
        <taxon>Bacilli</taxon>
        <taxon>Bacillales</taxon>
        <taxon>Caryophanaceae</taxon>
        <taxon>Tetzosporium</taxon>
    </lineage>
</organism>
<dbReference type="AlphaFoldDB" id="A0A264W2B2"/>
<comment type="caution">
    <text evidence="2">The sequence shown here is derived from an EMBL/GenBank/DDBJ whole genome shotgun (WGS) entry which is preliminary data.</text>
</comment>
<protein>
    <submittedName>
        <fullName evidence="2">Uncharacterized protein</fullName>
    </submittedName>
</protein>
<feature type="compositionally biased region" description="Low complexity" evidence="1">
    <location>
        <begin position="20"/>
        <end position="42"/>
    </location>
</feature>
<reference evidence="2 3" key="1">
    <citation type="submission" date="2017-07" db="EMBL/GenBank/DDBJ databases">
        <title>Tetzosporium hominis gen.nov. sp.nov.</title>
        <authorList>
            <person name="Tetz G."/>
            <person name="Tetz V."/>
        </authorList>
    </citation>
    <scope>NUCLEOTIDE SEQUENCE [LARGE SCALE GENOMIC DNA]</scope>
    <source>
        <strain evidence="2 3">VT-49</strain>
    </source>
</reference>
<proteinExistence type="predicted"/>